<feature type="region of interest" description="Disordered" evidence="1">
    <location>
        <begin position="1"/>
        <end position="52"/>
    </location>
</feature>
<name>H0QN75_ARTG1</name>
<accession>H0QN75</accession>
<protein>
    <submittedName>
        <fullName evidence="2">Uncharacterized protein</fullName>
    </submittedName>
</protein>
<dbReference type="EMBL" id="BAEG01000064">
    <property type="protein sequence ID" value="GAB14276.1"/>
    <property type="molecule type" value="Genomic_DNA"/>
</dbReference>
<evidence type="ECO:0000256" key="1">
    <source>
        <dbReference type="SAM" id="MobiDB-lite"/>
    </source>
</evidence>
<dbReference type="AlphaFoldDB" id="H0QN75"/>
<organism evidence="2 3">
    <name type="scientific">Arthrobacter globiformis (strain ATCC 8010 / DSM 20124 / JCM 1332 / NBRC 12137 / NCIMB 8907 / NRRL B-2979 / 168)</name>
    <dbReference type="NCBI Taxonomy" id="1077972"/>
    <lineage>
        <taxon>Bacteria</taxon>
        <taxon>Bacillati</taxon>
        <taxon>Actinomycetota</taxon>
        <taxon>Actinomycetes</taxon>
        <taxon>Micrococcales</taxon>
        <taxon>Micrococcaceae</taxon>
        <taxon>Arthrobacter</taxon>
    </lineage>
</organism>
<gene>
    <name evidence="2" type="ORF">ARGLB_064_00380</name>
</gene>
<reference evidence="2 3" key="1">
    <citation type="submission" date="2011-12" db="EMBL/GenBank/DDBJ databases">
        <title>Whole genome shotgun sequence of Arthrobacter globiformis NBRC 12137.</title>
        <authorList>
            <person name="Miyazawa S."/>
            <person name="Hosoyama A."/>
            <person name="Tsuchikane K."/>
            <person name="Katsumata H."/>
            <person name="Yamazaki S."/>
            <person name="Fujita N."/>
        </authorList>
    </citation>
    <scope>NUCLEOTIDE SEQUENCE [LARGE SCALE GENOMIC DNA]</scope>
    <source>
        <strain evidence="2 3">NBRC 12137</strain>
    </source>
</reference>
<dbReference type="Proteomes" id="UP000003828">
    <property type="component" value="Unassembled WGS sequence"/>
</dbReference>
<comment type="caution">
    <text evidence="2">The sequence shown here is derived from an EMBL/GenBank/DDBJ whole genome shotgun (WGS) entry which is preliminary data.</text>
</comment>
<sequence>MKHPGPESSEPETAQTKAVSPDQVDVQGQHGRYSCAAEDQENDGLGSEINEA</sequence>
<evidence type="ECO:0000313" key="3">
    <source>
        <dbReference type="Proteomes" id="UP000003828"/>
    </source>
</evidence>
<keyword evidence="3" id="KW-1185">Reference proteome</keyword>
<evidence type="ECO:0000313" key="2">
    <source>
        <dbReference type="EMBL" id="GAB14276.1"/>
    </source>
</evidence>
<proteinExistence type="predicted"/>